<evidence type="ECO:0000313" key="2">
    <source>
        <dbReference type="EMBL" id="OAN50294.1"/>
    </source>
</evidence>
<gene>
    <name evidence="2" type="ORF">A6A04_02530</name>
</gene>
<dbReference type="Gene3D" id="3.40.50.720">
    <property type="entry name" value="NAD(P)-binding Rossmann-like Domain"/>
    <property type="match status" value="1"/>
</dbReference>
<dbReference type="STRING" id="1285242.A6A04_02530"/>
<dbReference type="AlphaFoldDB" id="A0A178MQS2"/>
<dbReference type="InterPro" id="IPR036291">
    <property type="entry name" value="NAD(P)-bd_dom_sf"/>
</dbReference>
<dbReference type="EMBL" id="LWQT01000055">
    <property type="protein sequence ID" value="OAN50294.1"/>
    <property type="molecule type" value="Genomic_DNA"/>
</dbReference>
<dbReference type="InterPro" id="IPR051783">
    <property type="entry name" value="NAD(P)-dependent_oxidoreduct"/>
</dbReference>
<dbReference type="GO" id="GO:0004029">
    <property type="term" value="F:aldehyde dehydrogenase (NAD+) activity"/>
    <property type="evidence" value="ECO:0007669"/>
    <property type="project" value="TreeGrafter"/>
</dbReference>
<dbReference type="PANTHER" id="PTHR48079:SF6">
    <property type="entry name" value="NAD(P)-BINDING DOMAIN-CONTAINING PROTEIN-RELATED"/>
    <property type="match status" value="1"/>
</dbReference>
<protein>
    <recommendedName>
        <fullName evidence="1">NAD-dependent epimerase/dehydratase domain-containing protein</fullName>
    </recommendedName>
</protein>
<dbReference type="InterPro" id="IPR001509">
    <property type="entry name" value="Epimerase_deHydtase"/>
</dbReference>
<name>A0A178MQS2_9PROT</name>
<dbReference type="Proteomes" id="UP000078428">
    <property type="component" value="Unassembled WGS sequence"/>
</dbReference>
<evidence type="ECO:0000259" key="1">
    <source>
        <dbReference type="Pfam" id="PF01370"/>
    </source>
</evidence>
<reference evidence="2 3" key="1">
    <citation type="submission" date="2016-04" db="EMBL/GenBank/DDBJ databases">
        <title>Draft genome sequence of freshwater magnetotactic bacteria Magnetospirillum marisnigri SP-1 and Magnetospirillum moscoviense BB-1.</title>
        <authorList>
            <person name="Koziaeva V."/>
            <person name="Dziuba M.V."/>
            <person name="Ivanov T.M."/>
            <person name="Kuznetsov B."/>
            <person name="Grouzdev D.S."/>
        </authorList>
    </citation>
    <scope>NUCLEOTIDE SEQUENCE [LARGE SCALE GENOMIC DNA]</scope>
    <source>
        <strain evidence="2 3">SP-1</strain>
    </source>
</reference>
<dbReference type="PANTHER" id="PTHR48079">
    <property type="entry name" value="PROTEIN YEEZ"/>
    <property type="match status" value="1"/>
</dbReference>
<dbReference type="Pfam" id="PF01370">
    <property type="entry name" value="Epimerase"/>
    <property type="match status" value="1"/>
</dbReference>
<evidence type="ECO:0000313" key="3">
    <source>
        <dbReference type="Proteomes" id="UP000078428"/>
    </source>
</evidence>
<keyword evidence="3" id="KW-1185">Reference proteome</keyword>
<proteinExistence type="predicted"/>
<accession>A0A178MQS2</accession>
<dbReference type="SUPFAM" id="SSF51735">
    <property type="entry name" value="NAD(P)-binding Rossmann-fold domains"/>
    <property type="match status" value="1"/>
</dbReference>
<sequence>MAVVGAGGFLGGFLAQSLRDAGHEVLALGRGDPLPTEPVDVLVDCNGDARRFWANANPAASFAANVASVAARATAGLADRYVFMSTMDVYGKGCRAPASSGEDAVIEPSGLDVYAFHKFLAEQLVARHAARSLILRLGTLIGPGLKKNPVFDAINGNPIRQTPDSTLSLVDLAHVAKALAMLLEMGDEGVYNVTAAAPITIRRMLDVVAGAHGRPSPDFHAELLHTDYDISIEKLSALMTMPDSETMLKASLPFITAGAA</sequence>
<organism evidence="2 3">
    <name type="scientific">Paramagnetospirillum marisnigri</name>
    <dbReference type="NCBI Taxonomy" id="1285242"/>
    <lineage>
        <taxon>Bacteria</taxon>
        <taxon>Pseudomonadati</taxon>
        <taxon>Pseudomonadota</taxon>
        <taxon>Alphaproteobacteria</taxon>
        <taxon>Rhodospirillales</taxon>
        <taxon>Magnetospirillaceae</taxon>
        <taxon>Paramagnetospirillum</taxon>
    </lineage>
</organism>
<dbReference type="GO" id="GO:0005737">
    <property type="term" value="C:cytoplasm"/>
    <property type="evidence" value="ECO:0007669"/>
    <property type="project" value="TreeGrafter"/>
</dbReference>
<comment type="caution">
    <text evidence="2">The sequence shown here is derived from an EMBL/GenBank/DDBJ whole genome shotgun (WGS) entry which is preliminary data.</text>
</comment>
<feature type="domain" description="NAD-dependent epimerase/dehydratase" evidence="1">
    <location>
        <begin position="39"/>
        <end position="147"/>
    </location>
</feature>